<reference evidence="1" key="1">
    <citation type="journal article" date="2006" name="Nature">
        <title>Deciphering the evolution and metabolism of an anammox bacterium from a community genome.</title>
        <authorList>
            <person name="Strous M."/>
            <person name="Pelletier E."/>
            <person name="Mangenot S."/>
            <person name="Rattei T."/>
            <person name="Lehner A."/>
            <person name="Taylor M.W."/>
            <person name="Horn M."/>
            <person name="Daims H."/>
            <person name="Bartol-Mavel D."/>
            <person name="Wincker P."/>
            <person name="Barbe V."/>
            <person name="Fonknechten N."/>
            <person name="Vallenet D."/>
            <person name="Segurens B."/>
            <person name="Schenowitz-Truong C."/>
            <person name="Medigue C."/>
            <person name="Collingro A."/>
            <person name="Snel B."/>
            <person name="Dutilh B.E."/>
            <person name="OpDenCamp H.J.M."/>
            <person name="vanDerDrift C."/>
            <person name="Cirpus I."/>
            <person name="vanDePas-Schoonen K.T."/>
            <person name="Harhangi H.R."/>
            <person name="vanNiftrik L."/>
            <person name="Schmid M."/>
            <person name="Keltjens J."/>
            <person name="vanDeVossenberg J."/>
            <person name="Kartal B."/>
            <person name="Meier H."/>
            <person name="Frishman D."/>
            <person name="Huynen M.A."/>
            <person name="Mewes H."/>
            <person name="Weissenbach J."/>
            <person name="Jetten M.S.M."/>
            <person name="Wagner M."/>
            <person name="LePaslier D."/>
        </authorList>
    </citation>
    <scope>NUCLEOTIDE SEQUENCE</scope>
</reference>
<dbReference type="EMBL" id="CT573074">
    <property type="protein sequence ID" value="CAJ70987.1"/>
    <property type="molecule type" value="Genomic_DNA"/>
</dbReference>
<accession>Q1PUT5</accession>
<proteinExistence type="predicted"/>
<protein>
    <submittedName>
        <fullName evidence="1">Uncharacterized protein</fullName>
    </submittedName>
</protein>
<name>Q1PUT5_KUEST</name>
<reference evidence="2 3" key="3">
    <citation type="submission" date="2020-02" db="EMBL/GenBank/DDBJ databases">
        <title>Newly sequenced genome of strain CSTR1 showed variability in Candidatus Kuenenia stuttgartiensis genomes.</title>
        <authorList>
            <person name="Ding C."/>
            <person name="Adrian L."/>
        </authorList>
    </citation>
    <scope>NUCLEOTIDE SEQUENCE [LARGE SCALE GENOMIC DNA]</scope>
    <source>
        <strain evidence="2 3">CSTR1</strain>
    </source>
</reference>
<evidence type="ECO:0000313" key="3">
    <source>
        <dbReference type="Proteomes" id="UP000501926"/>
    </source>
</evidence>
<sequence length="61" mass="6582">MQVTSLDSTGAINPATLEGGCRCGVSGCETYLRQPIGNAFLRATHMQAKNTRGTKKNLKKR</sequence>
<dbReference type="EMBL" id="CP049055">
    <property type="protein sequence ID" value="QII13234.1"/>
    <property type="molecule type" value="Genomic_DNA"/>
</dbReference>
<dbReference type="Proteomes" id="UP000501926">
    <property type="component" value="Chromosome"/>
</dbReference>
<gene>
    <name evidence="2" type="ORF">KsCSTR_38550</name>
    <name evidence="1" type="ORF">kustb0242</name>
</gene>
<reference evidence="1" key="2">
    <citation type="submission" date="2006-01" db="EMBL/GenBank/DDBJ databases">
        <authorList>
            <person name="Genoscope"/>
        </authorList>
    </citation>
    <scope>NUCLEOTIDE SEQUENCE</scope>
</reference>
<evidence type="ECO:0000313" key="2">
    <source>
        <dbReference type="EMBL" id="QII13234.1"/>
    </source>
</evidence>
<organism evidence="1">
    <name type="scientific">Kuenenia stuttgartiensis</name>
    <dbReference type="NCBI Taxonomy" id="174633"/>
    <lineage>
        <taxon>Bacteria</taxon>
        <taxon>Pseudomonadati</taxon>
        <taxon>Planctomycetota</taxon>
        <taxon>Candidatus Brocadiia</taxon>
        <taxon>Candidatus Brocadiales</taxon>
        <taxon>Candidatus Brocadiaceae</taxon>
        <taxon>Candidatus Kuenenia</taxon>
    </lineage>
</organism>
<dbReference type="AlphaFoldDB" id="Q1PUT5"/>
<evidence type="ECO:0000313" key="1">
    <source>
        <dbReference type="EMBL" id="CAJ70987.1"/>
    </source>
</evidence>